<dbReference type="VEuPathDB" id="TriTrypDB:ADEAN_000718000"/>
<keyword evidence="4" id="KW-1185">Reference proteome</keyword>
<dbReference type="GO" id="GO:0005634">
    <property type="term" value="C:nucleus"/>
    <property type="evidence" value="ECO:0007669"/>
    <property type="project" value="TreeGrafter"/>
</dbReference>
<sequence>MDKVLERFFTKQSDGKGLRPDIRTQSEDTSPLNTAVSGPKGKSTLSPKMDKSNTSFNYINTIELDNSGTKDHGEDASSAPAESTIPVLTTSTTSVAESPVVDMEGTDSKDTKEPLVNEVPEESGLPHGETFRFYKCAPKDSRFIGLIAFLSGRGMRHTCDQPAEFCSKKEKMLLATYLKLDFITLLCDAAINVFKEEENVLEVNVESSETLIVVGDIHGQFNDLYTSILVQQYSPDLNPSRESKKFLFLGDFVDRGPHSLDVILLVLALKVEYPHLIYVTRGNHEESKTSRVYGFLTEMQAKLGDEGFRAWSKINSVFPHIPLCAVVTTPHLKIFATHGGLSPALLDQISTVSRVDRKEYCNTLRGHDEDIVNGLLWSDPTTDVGFYDRNPRGCGVLFGPSASATFCEKNGLDFICRAHQVVTEGFLWRHNNKVVTVFSAPNYCGINGNLGAVMEVKGSSKSPTFVQYECFEDLIDWQAAPSKNFPYASCFM</sequence>
<feature type="domain" description="Serine/threonine specific protein phosphatases" evidence="2">
    <location>
        <begin position="178"/>
        <end position="472"/>
    </location>
</feature>
<dbReference type="GO" id="GO:0005737">
    <property type="term" value="C:cytoplasm"/>
    <property type="evidence" value="ECO:0007669"/>
    <property type="project" value="TreeGrafter"/>
</dbReference>
<feature type="region of interest" description="Disordered" evidence="1">
    <location>
        <begin position="1"/>
        <end position="53"/>
    </location>
</feature>
<dbReference type="EMBL" id="LR877158">
    <property type="protein sequence ID" value="CAD2219671.1"/>
    <property type="molecule type" value="Genomic_DNA"/>
</dbReference>
<dbReference type="InterPro" id="IPR004843">
    <property type="entry name" value="Calcineurin-like_PHP"/>
</dbReference>
<dbReference type="Proteomes" id="UP000515908">
    <property type="component" value="Chromosome 14"/>
</dbReference>
<reference evidence="3 4" key="1">
    <citation type="submission" date="2020-08" db="EMBL/GenBank/DDBJ databases">
        <authorList>
            <person name="Newling K."/>
            <person name="Davey J."/>
            <person name="Forrester S."/>
        </authorList>
    </citation>
    <scope>NUCLEOTIDE SEQUENCE [LARGE SCALE GENOMIC DNA]</scope>
    <source>
        <strain evidence="4">Crithidia deanei Carvalho (ATCC PRA-265)</strain>
    </source>
</reference>
<accession>A0A7G2CL69</accession>
<dbReference type="GO" id="GO:0004722">
    <property type="term" value="F:protein serine/threonine phosphatase activity"/>
    <property type="evidence" value="ECO:0007669"/>
    <property type="project" value="TreeGrafter"/>
</dbReference>
<gene>
    <name evidence="3" type="ORF">ADEAN_000718000</name>
</gene>
<dbReference type="InterPro" id="IPR006186">
    <property type="entry name" value="Ser/Thr-sp_prot-phosphatase"/>
</dbReference>
<dbReference type="InterPro" id="IPR050341">
    <property type="entry name" value="PP1_catalytic_subunit"/>
</dbReference>
<organism evidence="3 4">
    <name type="scientific">Angomonas deanei</name>
    <dbReference type="NCBI Taxonomy" id="59799"/>
    <lineage>
        <taxon>Eukaryota</taxon>
        <taxon>Discoba</taxon>
        <taxon>Euglenozoa</taxon>
        <taxon>Kinetoplastea</taxon>
        <taxon>Metakinetoplastina</taxon>
        <taxon>Trypanosomatida</taxon>
        <taxon>Trypanosomatidae</taxon>
        <taxon>Strigomonadinae</taxon>
        <taxon>Angomonas</taxon>
    </lineage>
</organism>
<dbReference type="SUPFAM" id="SSF56300">
    <property type="entry name" value="Metallo-dependent phosphatases"/>
    <property type="match status" value="1"/>
</dbReference>
<feature type="compositionally biased region" description="Polar residues" evidence="1">
    <location>
        <begin position="27"/>
        <end position="36"/>
    </location>
</feature>
<evidence type="ECO:0000313" key="4">
    <source>
        <dbReference type="Proteomes" id="UP000515908"/>
    </source>
</evidence>
<dbReference type="Pfam" id="PF00149">
    <property type="entry name" value="Metallophos"/>
    <property type="match status" value="1"/>
</dbReference>
<proteinExistence type="predicted"/>
<feature type="compositionally biased region" description="Basic and acidic residues" evidence="1">
    <location>
        <begin position="1"/>
        <end position="26"/>
    </location>
</feature>
<dbReference type="SMART" id="SM00156">
    <property type="entry name" value="PP2Ac"/>
    <property type="match status" value="1"/>
</dbReference>
<dbReference type="PRINTS" id="PR00114">
    <property type="entry name" value="STPHPHTASE"/>
</dbReference>
<dbReference type="PANTHER" id="PTHR11668">
    <property type="entry name" value="SERINE/THREONINE PROTEIN PHOSPHATASE"/>
    <property type="match status" value="1"/>
</dbReference>
<dbReference type="OrthoDB" id="273392at2759"/>
<dbReference type="AlphaFoldDB" id="A0A7G2CL69"/>
<evidence type="ECO:0000256" key="1">
    <source>
        <dbReference type="SAM" id="MobiDB-lite"/>
    </source>
</evidence>
<dbReference type="InterPro" id="IPR029052">
    <property type="entry name" value="Metallo-depent_PP-like"/>
</dbReference>
<feature type="region of interest" description="Disordered" evidence="1">
    <location>
        <begin position="65"/>
        <end position="84"/>
    </location>
</feature>
<protein>
    <submittedName>
        <fullName evidence="3">Calcineurin-like phosphoesterase, putative</fullName>
    </submittedName>
</protein>
<evidence type="ECO:0000313" key="3">
    <source>
        <dbReference type="EMBL" id="CAD2219671.1"/>
    </source>
</evidence>
<name>A0A7G2CL69_9TRYP</name>
<evidence type="ECO:0000259" key="2">
    <source>
        <dbReference type="SMART" id="SM00156"/>
    </source>
</evidence>
<dbReference type="Gene3D" id="3.60.21.10">
    <property type="match status" value="1"/>
</dbReference>
<dbReference type="PANTHER" id="PTHR11668:SF514">
    <property type="entry name" value="SERINE_THREONINE-PROTEIN PHOSPHATASE"/>
    <property type="match status" value="1"/>
</dbReference>